<name>A0A0G1XAG9_9BACT</name>
<sequence>MSLLLGFALVGCDLFRRLPKDGETA</sequence>
<proteinExistence type="predicted"/>
<organism evidence="1 2">
    <name type="scientific">Candidatus Uhrbacteria bacterium GW2011_GWD2_52_7</name>
    <dbReference type="NCBI Taxonomy" id="1618989"/>
    <lineage>
        <taxon>Bacteria</taxon>
        <taxon>Candidatus Uhriibacteriota</taxon>
    </lineage>
</organism>
<protein>
    <submittedName>
        <fullName evidence="1">Uncharacterized protein</fullName>
    </submittedName>
</protein>
<evidence type="ECO:0000313" key="2">
    <source>
        <dbReference type="Proteomes" id="UP000034846"/>
    </source>
</evidence>
<reference evidence="1 2" key="1">
    <citation type="journal article" date="2015" name="Nature">
        <title>rRNA introns, odd ribosomes, and small enigmatic genomes across a large radiation of phyla.</title>
        <authorList>
            <person name="Brown C.T."/>
            <person name="Hug L.A."/>
            <person name="Thomas B.C."/>
            <person name="Sharon I."/>
            <person name="Castelle C.J."/>
            <person name="Singh A."/>
            <person name="Wilkins M.J."/>
            <person name="Williams K.H."/>
            <person name="Banfield J.F."/>
        </authorList>
    </citation>
    <scope>NUCLEOTIDE SEQUENCE [LARGE SCALE GENOMIC DNA]</scope>
</reference>
<dbReference type="Proteomes" id="UP000034846">
    <property type="component" value="Unassembled WGS sequence"/>
</dbReference>
<evidence type="ECO:0000313" key="1">
    <source>
        <dbReference type="EMBL" id="KKW28248.1"/>
    </source>
</evidence>
<gene>
    <name evidence="1" type="ORF">UY72_C0079G0006</name>
</gene>
<feature type="non-terminal residue" evidence="1">
    <location>
        <position position="25"/>
    </location>
</feature>
<comment type="caution">
    <text evidence="1">The sequence shown here is derived from an EMBL/GenBank/DDBJ whole genome shotgun (WGS) entry which is preliminary data.</text>
</comment>
<accession>A0A0G1XAG9</accession>
<dbReference type="AlphaFoldDB" id="A0A0G1XAG9"/>
<dbReference type="EMBL" id="LCRD01000079">
    <property type="protein sequence ID" value="KKW28248.1"/>
    <property type="molecule type" value="Genomic_DNA"/>
</dbReference>